<keyword evidence="6" id="KW-0547">Nucleotide-binding</keyword>
<dbReference type="Gene3D" id="1.20.120.1380">
    <property type="entry name" value="Flagellar FlhF biosynthesis protein, N domain"/>
    <property type="match status" value="1"/>
</dbReference>
<dbReference type="GO" id="GO:0003924">
    <property type="term" value="F:GTPase activity"/>
    <property type="evidence" value="ECO:0007669"/>
    <property type="project" value="UniProtKB-UniRule"/>
</dbReference>
<keyword evidence="17" id="KW-0969">Cilium</keyword>
<sequence>MKVRRFLAVNSREALRKVKEELGADAVILSNKAVPGGIEIMALASDEIASLADKSRQAEVSAANQHSAALRASVPAAPPVAPPAPSENIQSKKAQPVASGVPAVTSAPEIAATSETTRPSRVPDTQAIPIPKAPDPARADNVNQNIIQEIQAMRQLMEDQLASVGWSQFSQTHPDSMKVLRTLLNAGFSPLLARHLLDKLQIDANFEQGLKKTITLLTLNLRTADSDEMIEQGGIYTLIGPTGVGKTTTTAKLAARAVIRHGADKVALLTTDSYRIGGHEQLRIYGKLLGVPVRSIKDIDDLQLMLHELRGKHMVLIDTVGMSQRDQMLAEQIAMMSQCGTTIKHLLLLNATSNGGTLDEVISAYQQHGIHGCIITKMDEAAGLGTVLDAVIRRKLKLHYVTNGQKVPEDLHAANSRYLLHRIFKPLSEDSPFTLQDTEFALTMAGQAAGRPGTGRQTHAGIDHD</sequence>
<dbReference type="InterPro" id="IPR047040">
    <property type="entry name" value="FlhF__GTPase_dom"/>
</dbReference>
<dbReference type="FunFam" id="3.40.50.300:FF:000695">
    <property type="entry name" value="Flagellar biosynthesis regulator FlhF"/>
    <property type="match status" value="1"/>
</dbReference>
<dbReference type="STRING" id="51642.NSMM_250011"/>
<dbReference type="InterPro" id="IPR000897">
    <property type="entry name" value="SRP54_GTPase_dom"/>
</dbReference>
<evidence type="ECO:0000313" key="17">
    <source>
        <dbReference type="EMBL" id="SCZ84685.1"/>
    </source>
</evidence>
<evidence type="ECO:0000256" key="4">
    <source>
        <dbReference type="ARBA" id="ARBA00022448"/>
    </source>
</evidence>
<dbReference type="CDD" id="cd17873">
    <property type="entry name" value="FlhF"/>
    <property type="match status" value="1"/>
</dbReference>
<evidence type="ECO:0000259" key="16">
    <source>
        <dbReference type="SMART" id="SM00962"/>
    </source>
</evidence>
<keyword evidence="8" id="KW-0653">Protein transport</keyword>
<keyword evidence="18" id="KW-1185">Reference proteome</keyword>
<evidence type="ECO:0000313" key="18">
    <source>
        <dbReference type="Proteomes" id="UP000198729"/>
    </source>
</evidence>
<dbReference type="SUPFAM" id="SSF52540">
    <property type="entry name" value="P-loop containing nucleoside triphosphate hydrolases"/>
    <property type="match status" value="1"/>
</dbReference>
<gene>
    <name evidence="17" type="primary">flhF</name>
    <name evidence="17" type="ORF">NSMM_250011</name>
</gene>
<dbReference type="GO" id="GO:0015031">
    <property type="term" value="P:protein transport"/>
    <property type="evidence" value="ECO:0007669"/>
    <property type="project" value="UniProtKB-KW"/>
</dbReference>
<dbReference type="Gene3D" id="3.40.50.300">
    <property type="entry name" value="P-loop containing nucleotide triphosphate hydrolases"/>
    <property type="match status" value="1"/>
</dbReference>
<dbReference type="InterPro" id="IPR003593">
    <property type="entry name" value="AAA+_ATPase"/>
</dbReference>
<dbReference type="GO" id="GO:0006614">
    <property type="term" value="P:SRP-dependent cotranslational protein targeting to membrane"/>
    <property type="evidence" value="ECO:0007669"/>
    <property type="project" value="UniProtKB-UniRule"/>
</dbReference>
<evidence type="ECO:0000256" key="11">
    <source>
        <dbReference type="ARBA" id="ARBA00023225"/>
    </source>
</evidence>
<comment type="function">
    <text evidence="12">Necessary for flagellar biosynthesis. May be involved in translocation of the flagellum.</text>
</comment>
<keyword evidence="11" id="KW-1006">Bacterial flagellum protein export</keyword>
<keyword evidence="10" id="KW-0472">Membrane</keyword>
<feature type="compositionally biased region" description="Pro residues" evidence="14">
    <location>
        <begin position="76"/>
        <end position="85"/>
    </location>
</feature>
<evidence type="ECO:0000256" key="14">
    <source>
        <dbReference type="SAM" id="MobiDB-lite"/>
    </source>
</evidence>
<dbReference type="RefSeq" id="WP_090284359.1">
    <property type="nucleotide sequence ID" value="NZ_FMWO01000031.1"/>
</dbReference>
<reference evidence="17 18" key="1">
    <citation type="submission" date="2016-10" db="EMBL/GenBank/DDBJ databases">
        <authorList>
            <person name="de Groot N.N."/>
        </authorList>
    </citation>
    <scope>NUCLEOTIDE SEQUENCE [LARGE SCALE GENOMIC DNA]</scope>
    <source>
        <strain evidence="17">1</strain>
    </source>
</reference>
<proteinExistence type="inferred from homology"/>
<dbReference type="InterPro" id="IPR020006">
    <property type="entry name" value="FlhF"/>
</dbReference>
<evidence type="ECO:0000256" key="10">
    <source>
        <dbReference type="ARBA" id="ARBA00023136"/>
    </source>
</evidence>
<evidence type="ECO:0000256" key="5">
    <source>
        <dbReference type="ARBA" id="ARBA00022475"/>
    </source>
</evidence>
<dbReference type="NCBIfam" id="TIGR03499">
    <property type="entry name" value="FlhF"/>
    <property type="match status" value="1"/>
</dbReference>
<dbReference type="PANTHER" id="PTHR43134:SF3">
    <property type="entry name" value="FLAGELLAR BIOSYNTHESIS PROTEIN FLHF"/>
    <property type="match status" value="1"/>
</dbReference>
<dbReference type="GO" id="GO:0005047">
    <property type="term" value="F:signal recognition particle binding"/>
    <property type="evidence" value="ECO:0007669"/>
    <property type="project" value="TreeGrafter"/>
</dbReference>
<dbReference type="InterPro" id="IPR027417">
    <property type="entry name" value="P-loop_NTPase"/>
</dbReference>
<dbReference type="EMBL" id="FMWO01000031">
    <property type="protein sequence ID" value="SCZ84685.1"/>
    <property type="molecule type" value="Genomic_DNA"/>
</dbReference>
<dbReference type="GO" id="GO:0044781">
    <property type="term" value="P:bacterial-type flagellum organization"/>
    <property type="evidence" value="ECO:0007669"/>
    <property type="project" value="UniProtKB-UniRule"/>
</dbReference>
<evidence type="ECO:0000256" key="7">
    <source>
        <dbReference type="ARBA" id="ARBA00022795"/>
    </source>
</evidence>
<dbReference type="AlphaFoldDB" id="A0A1G5SBV2"/>
<keyword evidence="5" id="KW-1003">Cell membrane</keyword>
<dbReference type="OrthoDB" id="9778554at2"/>
<dbReference type="GO" id="GO:0005525">
    <property type="term" value="F:GTP binding"/>
    <property type="evidence" value="ECO:0007669"/>
    <property type="project" value="UniProtKB-UniRule"/>
</dbReference>
<dbReference type="Pfam" id="PF00448">
    <property type="entry name" value="SRP54"/>
    <property type="match status" value="1"/>
</dbReference>
<keyword evidence="7" id="KW-1005">Bacterial flagellum biogenesis</keyword>
<accession>A0A1G5SBV2</accession>
<evidence type="ECO:0000256" key="2">
    <source>
        <dbReference type="ARBA" id="ARBA00008531"/>
    </source>
</evidence>
<dbReference type="PANTHER" id="PTHR43134">
    <property type="entry name" value="SIGNAL RECOGNITION PARTICLE RECEPTOR SUBUNIT ALPHA"/>
    <property type="match status" value="1"/>
</dbReference>
<dbReference type="SMART" id="SM00382">
    <property type="entry name" value="AAA"/>
    <property type="match status" value="1"/>
</dbReference>
<organism evidence="17 18">
    <name type="scientific">Nitrosomonas mobilis</name>
    <dbReference type="NCBI Taxonomy" id="51642"/>
    <lineage>
        <taxon>Bacteria</taxon>
        <taxon>Pseudomonadati</taxon>
        <taxon>Pseudomonadota</taxon>
        <taxon>Betaproteobacteria</taxon>
        <taxon>Nitrosomonadales</taxon>
        <taxon>Nitrosomonadaceae</taxon>
        <taxon>Nitrosomonas</taxon>
    </lineage>
</organism>
<keyword evidence="9" id="KW-0342">GTP-binding</keyword>
<evidence type="ECO:0000256" key="8">
    <source>
        <dbReference type="ARBA" id="ARBA00022927"/>
    </source>
</evidence>
<feature type="domain" description="SRP54-type proteins GTP-binding" evidence="16">
    <location>
        <begin position="233"/>
        <end position="425"/>
    </location>
</feature>
<protein>
    <recommendedName>
        <fullName evidence="3 13">Flagellar biosynthesis protein FlhF</fullName>
    </recommendedName>
</protein>
<keyword evidence="17" id="KW-0966">Cell projection</keyword>
<comment type="similarity">
    <text evidence="2">Belongs to the GTP-binding SRP family.</text>
</comment>
<evidence type="ECO:0000256" key="6">
    <source>
        <dbReference type="ARBA" id="ARBA00022741"/>
    </source>
</evidence>
<evidence type="ECO:0000256" key="3">
    <source>
        <dbReference type="ARBA" id="ARBA00014919"/>
    </source>
</evidence>
<dbReference type="GO" id="GO:0005886">
    <property type="term" value="C:plasma membrane"/>
    <property type="evidence" value="ECO:0007669"/>
    <property type="project" value="UniProtKB-SubCell"/>
</dbReference>
<evidence type="ECO:0000256" key="12">
    <source>
        <dbReference type="ARBA" id="ARBA00025337"/>
    </source>
</evidence>
<feature type="region of interest" description="Disordered" evidence="14">
    <location>
        <begin position="60"/>
        <end position="139"/>
    </location>
</feature>
<feature type="domain" description="AAA+ ATPase" evidence="15">
    <location>
        <begin position="232"/>
        <end position="398"/>
    </location>
</feature>
<dbReference type="Proteomes" id="UP000198729">
    <property type="component" value="Unassembled WGS sequence"/>
</dbReference>
<evidence type="ECO:0000256" key="13">
    <source>
        <dbReference type="NCBIfam" id="TIGR03499"/>
    </source>
</evidence>
<evidence type="ECO:0000256" key="1">
    <source>
        <dbReference type="ARBA" id="ARBA00004413"/>
    </source>
</evidence>
<evidence type="ECO:0000259" key="15">
    <source>
        <dbReference type="SMART" id="SM00382"/>
    </source>
</evidence>
<keyword evidence="4" id="KW-0813">Transport</keyword>
<evidence type="ECO:0000256" key="9">
    <source>
        <dbReference type="ARBA" id="ARBA00023134"/>
    </source>
</evidence>
<name>A0A1G5SBV2_9PROT</name>
<comment type="subcellular location">
    <subcellularLocation>
        <location evidence="1">Cell membrane</location>
        <topology evidence="1">Peripheral membrane protein</topology>
        <orientation evidence="1">Cytoplasmic side</orientation>
    </subcellularLocation>
</comment>
<keyword evidence="17" id="KW-0282">Flagellum</keyword>
<dbReference type="SMART" id="SM00962">
    <property type="entry name" value="SRP54"/>
    <property type="match status" value="1"/>
</dbReference>